<dbReference type="OrthoDB" id="1523398at2"/>
<evidence type="ECO:0000313" key="1">
    <source>
        <dbReference type="EMBL" id="SOC79910.1"/>
    </source>
</evidence>
<name>A0A285X3G9_9FLAO</name>
<keyword evidence="2" id="KW-1185">Reference proteome</keyword>
<proteinExistence type="predicted"/>
<dbReference type="Gene3D" id="3.40.50.720">
    <property type="entry name" value="NAD(P)-binding Rossmann-like Domain"/>
    <property type="match status" value="1"/>
</dbReference>
<sequence>MKKTIAILGDKKGSFSEMIKVLTKQDLRLLFVSEDEETKIGISRQLKFQDATAEIEFLSCERDGCWEADMIVLVNPDTSLVAHVKKIKEVATQKIVLVPSEGKKIKDEPDLRELLPWSKVVEINFDSIEKKISFCSKDAQAKAEVERLFEGSGHVLK</sequence>
<dbReference type="Proteomes" id="UP000219193">
    <property type="component" value="Unassembled WGS sequence"/>
</dbReference>
<accession>A0A285X3G9</accession>
<dbReference type="RefSeq" id="WP_143544462.1">
    <property type="nucleotide sequence ID" value="NZ_OCMF01000001.1"/>
</dbReference>
<reference evidence="2" key="1">
    <citation type="submission" date="2017-09" db="EMBL/GenBank/DDBJ databases">
        <authorList>
            <person name="Varghese N."/>
            <person name="Submissions S."/>
        </authorList>
    </citation>
    <scope>NUCLEOTIDE SEQUENCE [LARGE SCALE GENOMIC DNA]</scope>
    <source>
        <strain evidence="2">CGMCC 1.12641</strain>
    </source>
</reference>
<dbReference type="EMBL" id="OCMF01000001">
    <property type="protein sequence ID" value="SOC79910.1"/>
    <property type="molecule type" value="Genomic_DNA"/>
</dbReference>
<evidence type="ECO:0000313" key="2">
    <source>
        <dbReference type="Proteomes" id="UP000219193"/>
    </source>
</evidence>
<protein>
    <submittedName>
        <fullName evidence="1">Uncharacterized protein</fullName>
    </submittedName>
</protein>
<gene>
    <name evidence="1" type="ORF">SAMN06296241_1450</name>
</gene>
<organism evidence="1 2">
    <name type="scientific">Salinimicrobium sediminis</name>
    <dbReference type="NCBI Taxonomy" id="1343891"/>
    <lineage>
        <taxon>Bacteria</taxon>
        <taxon>Pseudomonadati</taxon>
        <taxon>Bacteroidota</taxon>
        <taxon>Flavobacteriia</taxon>
        <taxon>Flavobacteriales</taxon>
        <taxon>Flavobacteriaceae</taxon>
        <taxon>Salinimicrobium</taxon>
    </lineage>
</organism>
<dbReference type="AlphaFoldDB" id="A0A285X3G9"/>